<dbReference type="EMBL" id="SRLO01000086">
    <property type="protein sequence ID" value="TNN77161.1"/>
    <property type="molecule type" value="Genomic_DNA"/>
</dbReference>
<feature type="compositionally biased region" description="Basic and acidic residues" evidence="1">
    <location>
        <begin position="19"/>
        <end position="29"/>
    </location>
</feature>
<evidence type="ECO:0000313" key="3">
    <source>
        <dbReference type="Proteomes" id="UP000314294"/>
    </source>
</evidence>
<dbReference type="Proteomes" id="UP000314294">
    <property type="component" value="Unassembled WGS sequence"/>
</dbReference>
<reference evidence="2 3" key="1">
    <citation type="submission" date="2019-03" db="EMBL/GenBank/DDBJ databases">
        <title>First draft genome of Liparis tanakae, snailfish: a comprehensive survey of snailfish specific genes.</title>
        <authorList>
            <person name="Kim W."/>
            <person name="Song I."/>
            <person name="Jeong J.-H."/>
            <person name="Kim D."/>
            <person name="Kim S."/>
            <person name="Ryu S."/>
            <person name="Song J.Y."/>
            <person name="Lee S.K."/>
        </authorList>
    </citation>
    <scope>NUCLEOTIDE SEQUENCE [LARGE SCALE GENOMIC DNA]</scope>
    <source>
        <tissue evidence="2">Muscle</tissue>
    </source>
</reference>
<gene>
    <name evidence="2" type="ORF">EYF80_012630</name>
</gene>
<name>A0A4Z2IHF4_9TELE</name>
<organism evidence="2 3">
    <name type="scientific">Liparis tanakae</name>
    <name type="common">Tanaka's snailfish</name>
    <dbReference type="NCBI Taxonomy" id="230148"/>
    <lineage>
        <taxon>Eukaryota</taxon>
        <taxon>Metazoa</taxon>
        <taxon>Chordata</taxon>
        <taxon>Craniata</taxon>
        <taxon>Vertebrata</taxon>
        <taxon>Euteleostomi</taxon>
        <taxon>Actinopterygii</taxon>
        <taxon>Neopterygii</taxon>
        <taxon>Teleostei</taxon>
        <taxon>Neoteleostei</taxon>
        <taxon>Acanthomorphata</taxon>
        <taxon>Eupercaria</taxon>
        <taxon>Perciformes</taxon>
        <taxon>Cottioidei</taxon>
        <taxon>Cottales</taxon>
        <taxon>Liparidae</taxon>
        <taxon>Liparis</taxon>
    </lineage>
</organism>
<sequence length="107" mass="12201">MRGWAAGLIVRPIARPVENHCPRPVENHYPDQTSGEPLPQTGREPLHQTQTPGGEEVFVRSFVSHYPEGFNAPYFFCSKSPDGGREEEWEEYQQGHGIRPSQVQWTL</sequence>
<accession>A0A4Z2IHF4</accession>
<comment type="caution">
    <text evidence="2">The sequence shown here is derived from an EMBL/GenBank/DDBJ whole genome shotgun (WGS) entry which is preliminary data.</text>
</comment>
<dbReference type="AlphaFoldDB" id="A0A4Z2IHF4"/>
<evidence type="ECO:0000313" key="2">
    <source>
        <dbReference type="EMBL" id="TNN77161.1"/>
    </source>
</evidence>
<feature type="region of interest" description="Disordered" evidence="1">
    <location>
        <begin position="19"/>
        <end position="51"/>
    </location>
</feature>
<keyword evidence="3" id="KW-1185">Reference proteome</keyword>
<evidence type="ECO:0000256" key="1">
    <source>
        <dbReference type="SAM" id="MobiDB-lite"/>
    </source>
</evidence>
<proteinExistence type="predicted"/>
<protein>
    <submittedName>
        <fullName evidence="2">Uncharacterized protein</fullName>
    </submittedName>
</protein>